<proteinExistence type="predicted"/>
<dbReference type="EMBL" id="GBXM01078309">
    <property type="protein sequence ID" value="JAH30268.1"/>
    <property type="molecule type" value="Transcribed_RNA"/>
</dbReference>
<evidence type="ECO:0000256" key="1">
    <source>
        <dbReference type="SAM" id="MobiDB-lite"/>
    </source>
</evidence>
<feature type="compositionally biased region" description="Polar residues" evidence="1">
    <location>
        <begin position="7"/>
        <end position="20"/>
    </location>
</feature>
<feature type="compositionally biased region" description="Pro residues" evidence="1">
    <location>
        <begin position="30"/>
        <end position="39"/>
    </location>
</feature>
<name>A0A0E9PVD5_ANGAN</name>
<organism evidence="2">
    <name type="scientific">Anguilla anguilla</name>
    <name type="common">European freshwater eel</name>
    <name type="synonym">Muraena anguilla</name>
    <dbReference type="NCBI Taxonomy" id="7936"/>
    <lineage>
        <taxon>Eukaryota</taxon>
        <taxon>Metazoa</taxon>
        <taxon>Chordata</taxon>
        <taxon>Craniata</taxon>
        <taxon>Vertebrata</taxon>
        <taxon>Euteleostomi</taxon>
        <taxon>Actinopterygii</taxon>
        <taxon>Neopterygii</taxon>
        <taxon>Teleostei</taxon>
        <taxon>Anguilliformes</taxon>
        <taxon>Anguillidae</taxon>
        <taxon>Anguilla</taxon>
    </lineage>
</organism>
<dbReference type="EMBL" id="GBXM01100113">
    <property type="protein sequence ID" value="JAH08464.1"/>
    <property type="molecule type" value="Transcribed_RNA"/>
</dbReference>
<reference evidence="2" key="1">
    <citation type="submission" date="2014-11" db="EMBL/GenBank/DDBJ databases">
        <authorList>
            <person name="Amaro Gonzalez C."/>
        </authorList>
    </citation>
    <scope>NUCLEOTIDE SEQUENCE</scope>
</reference>
<dbReference type="EMBL" id="GBXM01079010">
    <property type="protein sequence ID" value="JAH29567.1"/>
    <property type="molecule type" value="Transcribed_RNA"/>
</dbReference>
<evidence type="ECO:0000313" key="2">
    <source>
        <dbReference type="EMBL" id="JAH08464.1"/>
    </source>
</evidence>
<feature type="region of interest" description="Disordered" evidence="1">
    <location>
        <begin position="1"/>
        <end position="41"/>
    </location>
</feature>
<sequence length="49" mass="5690">MWENLAVRTQLTGQNRNKGHLTSENRAKPFPTPDFPQRPSPTITLNCYY</sequence>
<accession>A0A0E9PVD5</accession>
<dbReference type="AlphaFoldDB" id="A0A0E9PVD5"/>
<protein>
    <submittedName>
        <fullName evidence="2">Uncharacterized protein</fullName>
    </submittedName>
</protein>
<reference evidence="2" key="2">
    <citation type="journal article" date="2015" name="Fish Shellfish Immunol.">
        <title>Early steps in the European eel (Anguilla anguilla)-Vibrio vulnificus interaction in the gills: Role of the RtxA13 toxin.</title>
        <authorList>
            <person name="Callol A."/>
            <person name="Pajuelo D."/>
            <person name="Ebbesson L."/>
            <person name="Teles M."/>
            <person name="MacKenzie S."/>
            <person name="Amaro C."/>
        </authorList>
    </citation>
    <scope>NUCLEOTIDE SEQUENCE</scope>
</reference>